<dbReference type="InterPro" id="IPR020845">
    <property type="entry name" value="AMP-binding_CS"/>
</dbReference>
<dbReference type="InterPro" id="IPR010060">
    <property type="entry name" value="NRPS_synth"/>
</dbReference>
<proteinExistence type="inferred from homology"/>
<dbReference type="InterPro" id="IPR025110">
    <property type="entry name" value="AMP-bd_C"/>
</dbReference>
<name>A0A2A8PPU3_BACCE</name>
<dbReference type="GO" id="GO:0031177">
    <property type="term" value="F:phosphopantetheine binding"/>
    <property type="evidence" value="ECO:0007669"/>
    <property type="project" value="TreeGrafter"/>
</dbReference>
<dbReference type="Proteomes" id="UP000220635">
    <property type="component" value="Unassembled WGS sequence"/>
</dbReference>
<keyword evidence="7" id="KW-0067">ATP-binding</keyword>
<dbReference type="Pfam" id="PF00550">
    <property type="entry name" value="PP-binding"/>
    <property type="match status" value="2"/>
</dbReference>
<dbReference type="PANTHER" id="PTHR45527">
    <property type="entry name" value="NONRIBOSOMAL PEPTIDE SYNTHETASE"/>
    <property type="match status" value="1"/>
</dbReference>
<dbReference type="PANTHER" id="PTHR45527:SF1">
    <property type="entry name" value="FATTY ACID SYNTHASE"/>
    <property type="match status" value="1"/>
</dbReference>
<dbReference type="Gene3D" id="3.40.50.980">
    <property type="match status" value="4"/>
</dbReference>
<dbReference type="GO" id="GO:0003824">
    <property type="term" value="F:catalytic activity"/>
    <property type="evidence" value="ECO:0007669"/>
    <property type="project" value="InterPro"/>
</dbReference>
<evidence type="ECO:0000256" key="1">
    <source>
        <dbReference type="ARBA" id="ARBA00001957"/>
    </source>
</evidence>
<dbReference type="FunFam" id="3.30.300.30:FF:000010">
    <property type="entry name" value="Enterobactin synthetase component F"/>
    <property type="match status" value="1"/>
</dbReference>
<feature type="domain" description="Carrier" evidence="9">
    <location>
        <begin position="2700"/>
        <end position="2774"/>
    </location>
</feature>
<dbReference type="CDD" id="cd12117">
    <property type="entry name" value="A_NRPS_Srf_like"/>
    <property type="match status" value="1"/>
</dbReference>
<dbReference type="InterPro" id="IPR010071">
    <property type="entry name" value="AA_adenyl_dom"/>
</dbReference>
<dbReference type="OrthoDB" id="9765680at2"/>
<dbReference type="FunFam" id="3.40.50.12780:FF:000012">
    <property type="entry name" value="Non-ribosomal peptide synthetase"/>
    <property type="match status" value="2"/>
</dbReference>
<dbReference type="InterPro" id="IPR009081">
    <property type="entry name" value="PP-bd_ACP"/>
</dbReference>
<organism evidence="10 11">
    <name type="scientific">Bacillus cereus</name>
    <dbReference type="NCBI Taxonomy" id="1396"/>
    <lineage>
        <taxon>Bacteria</taxon>
        <taxon>Bacillati</taxon>
        <taxon>Bacillota</taxon>
        <taxon>Bacilli</taxon>
        <taxon>Bacillales</taxon>
        <taxon>Bacillaceae</taxon>
        <taxon>Bacillus</taxon>
        <taxon>Bacillus cereus group</taxon>
    </lineage>
</organism>
<dbReference type="SUPFAM" id="SSF47336">
    <property type="entry name" value="ACP-like"/>
    <property type="match status" value="2"/>
</dbReference>
<evidence type="ECO:0000256" key="5">
    <source>
        <dbReference type="ARBA" id="ARBA00022737"/>
    </source>
</evidence>
<dbReference type="SUPFAM" id="SSF52777">
    <property type="entry name" value="CoA-dependent acyltransferases"/>
    <property type="match status" value="8"/>
</dbReference>
<evidence type="ECO:0000256" key="7">
    <source>
        <dbReference type="ARBA" id="ARBA00022840"/>
    </source>
</evidence>
<dbReference type="InterPro" id="IPR001242">
    <property type="entry name" value="Condensation_dom"/>
</dbReference>
<keyword evidence="4" id="KW-0597">Phosphoprotein</keyword>
<keyword evidence="5" id="KW-0677">Repeat</keyword>
<dbReference type="Gene3D" id="3.30.559.30">
    <property type="entry name" value="Nonribosomal peptide synthetase, condensation domain"/>
    <property type="match status" value="4"/>
</dbReference>
<dbReference type="Pfam" id="PF13193">
    <property type="entry name" value="AMP-binding_C"/>
    <property type="match status" value="1"/>
</dbReference>
<feature type="domain" description="Carrier" evidence="9">
    <location>
        <begin position="1211"/>
        <end position="1285"/>
    </location>
</feature>
<evidence type="ECO:0000256" key="6">
    <source>
        <dbReference type="ARBA" id="ARBA00022741"/>
    </source>
</evidence>
<dbReference type="Gene3D" id="1.10.1200.10">
    <property type="entry name" value="ACP-like"/>
    <property type="match status" value="2"/>
</dbReference>
<dbReference type="Gene3D" id="3.30.559.10">
    <property type="entry name" value="Chloramphenicol acetyltransferase-like domain"/>
    <property type="match status" value="4"/>
</dbReference>
<dbReference type="GO" id="GO:0005524">
    <property type="term" value="F:ATP binding"/>
    <property type="evidence" value="ECO:0007669"/>
    <property type="project" value="UniProtKB-KW"/>
</dbReference>
<keyword evidence="3" id="KW-0596">Phosphopantetheine</keyword>
<evidence type="ECO:0000313" key="10">
    <source>
        <dbReference type="EMBL" id="PEV96849.1"/>
    </source>
</evidence>
<dbReference type="Gene3D" id="3.30.300.30">
    <property type="match status" value="2"/>
</dbReference>
<comment type="cofactor">
    <cofactor evidence="1">
        <name>pantetheine 4'-phosphate</name>
        <dbReference type="ChEBI" id="CHEBI:47942"/>
    </cofactor>
</comment>
<evidence type="ECO:0000256" key="3">
    <source>
        <dbReference type="ARBA" id="ARBA00022450"/>
    </source>
</evidence>
<dbReference type="NCBIfam" id="NF003417">
    <property type="entry name" value="PRK04813.1"/>
    <property type="match status" value="2"/>
</dbReference>
<dbReference type="InterPro" id="IPR000873">
    <property type="entry name" value="AMP-dep_synth/lig_dom"/>
</dbReference>
<dbReference type="InterPro" id="IPR023213">
    <property type="entry name" value="CAT-like_dom_sf"/>
</dbReference>
<dbReference type="PROSITE" id="PS00455">
    <property type="entry name" value="AMP_BINDING"/>
    <property type="match status" value="2"/>
</dbReference>
<dbReference type="Pfam" id="PF00501">
    <property type="entry name" value="AMP-binding"/>
    <property type="match status" value="2"/>
</dbReference>
<dbReference type="CDD" id="cd19543">
    <property type="entry name" value="DCL_NRPS"/>
    <property type="match status" value="2"/>
</dbReference>
<dbReference type="NCBIfam" id="TIGR01733">
    <property type="entry name" value="AA-adenyl-dom"/>
    <property type="match status" value="2"/>
</dbReference>
<sequence length="3230" mass="372896">MDVQTKLPLRRSQQVFELSKQETDVLEDVNKVYNTETRELILTALAMTINNWTKEENILINLESNGREQWQNWTDVSRTVGCFSSQCPVNLKTCNNIAETIKYTKDMVRRIPDNGMSYGINKYLSKERLNVTLKPEIQFKYVGQEEPSTKDSMFKIVRRDYNHEFYPLNFLGIIKEGSLQISVTYCSEEFNDETIKKLMEHFEESLCSIVNHCMKKEGRDITISDLTDEDITFEELGTYQDRLGNIERIYPLAPMQEGMLYHALLDEKDPYNIVSSLQLEGSIDVKLLEKALNKVVDRHDILRTVFDYVSFKQNMQVVFKNRKSDFKYLDISNRNENKKELIDALIKQYKVERFNLSTDILIKLVLVKMKENHYCIIFNTHHILIDGWCISIIVNELFKIYNELKYGFNADLRDVKPFSDYIAWLKNKDLKDAKEFWRNYLKESNHAVNFPFETENETNEVIKKELCLSLDEKRTRFIEELARKNKVSLNTVLQCIWAILLQKYGNVEDIVYGYVVSGRSAEIEGVENILGLFINTVPLRVRITDDIQFTELLQTVNRRILKNSKYDYLSLAEIQNLSELKNELINSLFVFENFPLDVNELKEEIQRNNELKLLNDDNSMFSNTVIDETNYNFTVTVTPNKKMEIKFLYNEKVYSTENVSKIKNSFEWIINQVIQDSFIKIQDIDLINPEEKNQILFTFNETKTGYPKNKTVAELFEEQVKKTPNNTAVVFQNESLTYRELNQKANKLAHTLIKEGVGKKHIVGILVERSLEMVIGALAILKAGGAYLPIDPDYPEDRINYMLLDSQVHTLLTDGNNRIVGLDGLKVLNIINEMNYSDNVNDPEKTNNANSRAYVIYTSGTTGKPKGVEVTQKSIIRLVKETNYIDIREDDRLLQTGSIAFDASTFEIWGSLLNGAALYITNQYTVLDYNLLDKYLKTNKITIMFLTTALFHKICEVNPTTFSELRSLLVGGEILNPKYVNRILKKVPDLKLANVYGPTENTTFSTAYRINSPLDETKLIPIGIPISNTKAYILDSNSCMVPMGMDGELCLSGDGLAVGYINNEALTNKKFVDNPYLTGQKMYRTGDRARWLPDGNIEFLGRIDQQIKIRGFRIEPGEIENTLLKIKDVKEAAVVCIEEQDNKYLCAYYSSEKDYREEEIRDELKKYLPDFMIPVWFIKMNSLPLTSNGKIDKKQLPTPDRYTDRRMNYEAPRNKAEMVLASVWENVLGVKKIGINEKFFNLGGDSIKAIQVIARMRNEGYYFELKYLAANPTIKELMEYVRQNDKDIDQGEVKGTIELTPIQKWFFKQNKLVKNHFNQELMLYSKDGFCQQWVQVAFDAIVKHHDILRTVFTDGEQRIKGITEKLYDLVVYDLTGRQVPNDEITDLCTDLQASIDLEKGPLIKLGLFKTDKGDHLLIAIHHLIVDAVSWRIIVEDFDNIYSGLKNEKETVLPSKTTSFKEWSARQKEFAASYQMKKELEYWKRLSAHDIKKLKPNYESQNLTGHTMCKKTVVLERVFTDKLLTKVNRAYSTETIDIILAALVMTLGKFNQSNELLLNLESHGREQIIDNVDITRTVGWFTSLYPVFLNNSEHLGELIAGTKDTLRNIPNKGIGYGILKYLAPYDIGKSMNPDVSFNYLGHFDHIISGENFTLSEISGGDSSSKDSTRLYPLDFVGFVLNGEFNLTLNYSKEEFNDESIERLLQEYLDHIKLIISHCVSKETVEVTVTDITDEEISPEELEPYQDVIGNIKSIYPLSPMQEGLAFHSLSESGEAYHVSMKLKITGDLNVKILNKSFQELVARYDIFRTNFDCSNFSENMQVVYKHKVSKLQYSDLRAVKGNKEHYIENLIKEDRKRGFDLAKDNLIRLFVVRLDEKEFVLILSNHHIILDGWSFGIISKELFEIYNNYIMGAPKSSEKVTPYKEYIEWLKGQDKDKALRFWSEYLNGYNNHIEIPFKKSPVSLGRPQEVFWNLGKQRTIQLEAFARSNNVTVNTILQSIWAILLQRYNNVRDVVFGFIVSGRTTKITQIDEMVGLFINTIPLRVNTNVEQRYKEIIKKIKADFDENEPYRYVSIAEIQKNTEVKSGLVNTLMVFENYPIDKNLINDGILEKAGIEIGEPQSYEETNYSFNLKVISGEELTIVFDYNDGAYDKEAVLNIKNHFAGILDQIMENPEIMINELELSDDEERKVLLEDFNNTYVQLDKKATIQDLFEYQATKNPDKPAIVYGDKTMSYGELNRRSGSLAKLLRRKGIGSETIVPVMADKSFEMVIGILAVLKAGAAYLPIDMEYPEERINYILKDSRAKIMITTRKSLQNRELNISELIYLEDEELYVSEVEKIENKSNPNSLAYVIYTSGTTGKPKGVLIEQKGVINLTHWFKQELGISGHENILQFASIAFDAFSWELYMTLLLGNTLFIPDKDVILSPDLLNDYIRRNHITTLTLPPFVAADLESENDLKRVIVAGSEVKMSQIKHLLGQVEVINAYGPTEDTVCTTYYKLPDKMIEATIPIGKPISNHKVIIMDDDNKLVPVGVEGELCISGVGLARGYLNNEILTKEKFIENPYKKGETLYKTGDTARRLLDGNIEYLGRNDHQVKVRGFRIEMNEIEQHMLEIPSVSQVTVIDKEIDGMKYVCAYFVSKEEIGVNMIRETLMKTLPQYMIPSYFVKLEQIPFNINGKVDRKNLPDIDTCIQVNASYDEEVNEVEQLLLDICKKVLGLKRIGVNDNLFELGADSIRIAKIFKEIKKINLEISIKDIFYYENIRSIYTNCINPELLTDNVEKVHSEVVNTNFNDIEKNLTNQINKFNDTILKAGVIKEYPTSAIQKITWETNKTYSGAIMEFNQKVNVDLLKKSIVSVINKQGLLRSILIMSDGDMKIEEHDIVENMNIPYLNLEGVNENLKKQVMDFIIGELYRENLENRNGMFNKLLYKMIIVKFDSTKFMVYMPFNHLIFDGMSMEIIKANIRRAYSNNGEFKEQVVCGYDTYVGQLHLGPQGVSEKELMKKFNLNYFRESFKKYDHVFKNSSFSNNTISIKLTMDIYERIKEMSWNVSINIFQKILECNFDMEIMPFVMMYQDRKHKINNYYNTVGEFIDVLPLNLKKGEMFDLTQVNSLISFAREKNINFSTLLGNTHLKEQYKKINNALKGMYTDSINVPIFNYLDIYDAKEENKELGVEVERALSESGELSMEIVVTLYKDELKVNLFCEEHKKKEITEELQRYIYNLGNIPL</sequence>
<evidence type="ECO:0000256" key="2">
    <source>
        <dbReference type="ARBA" id="ARBA00006432"/>
    </source>
</evidence>
<dbReference type="GO" id="GO:0008610">
    <property type="term" value="P:lipid biosynthetic process"/>
    <property type="evidence" value="ECO:0007669"/>
    <property type="project" value="UniProtKB-ARBA"/>
</dbReference>
<accession>A0A2A8PPU3</accession>
<dbReference type="GO" id="GO:0044550">
    <property type="term" value="P:secondary metabolite biosynthetic process"/>
    <property type="evidence" value="ECO:0007669"/>
    <property type="project" value="UniProtKB-ARBA"/>
</dbReference>
<evidence type="ECO:0000256" key="8">
    <source>
        <dbReference type="ARBA" id="ARBA00023194"/>
    </source>
</evidence>
<dbReference type="EMBL" id="NTWE01000050">
    <property type="protein sequence ID" value="PEV96849.1"/>
    <property type="molecule type" value="Genomic_DNA"/>
</dbReference>
<dbReference type="FunFam" id="1.10.1200.10:FF:000005">
    <property type="entry name" value="Nonribosomal peptide synthetase 1"/>
    <property type="match status" value="1"/>
</dbReference>
<dbReference type="PROSITE" id="PS50075">
    <property type="entry name" value="CARRIER"/>
    <property type="match status" value="2"/>
</dbReference>
<comment type="caution">
    <text evidence="10">The sequence shown here is derived from an EMBL/GenBank/DDBJ whole genome shotgun (WGS) entry which is preliminary data.</text>
</comment>
<keyword evidence="6" id="KW-0547">Nucleotide-binding</keyword>
<keyword evidence="8" id="KW-0045">Antibiotic biosynthesis</keyword>
<dbReference type="CDD" id="cd19534">
    <property type="entry name" value="E_NRPS"/>
    <property type="match status" value="1"/>
</dbReference>
<dbReference type="InterPro" id="IPR045851">
    <property type="entry name" value="AMP-bd_C_sf"/>
</dbReference>
<dbReference type="GO" id="GO:0005737">
    <property type="term" value="C:cytoplasm"/>
    <property type="evidence" value="ECO:0007669"/>
    <property type="project" value="TreeGrafter"/>
</dbReference>
<dbReference type="GO" id="GO:0017000">
    <property type="term" value="P:antibiotic biosynthetic process"/>
    <property type="evidence" value="ECO:0007669"/>
    <property type="project" value="UniProtKB-KW"/>
</dbReference>
<dbReference type="FunFam" id="3.40.50.980:FF:000001">
    <property type="entry name" value="Non-ribosomal peptide synthetase"/>
    <property type="match status" value="2"/>
</dbReference>
<dbReference type="RefSeq" id="WP_097807676.1">
    <property type="nucleotide sequence ID" value="NZ_NTWE01000050.1"/>
</dbReference>
<dbReference type="SUPFAM" id="SSF56801">
    <property type="entry name" value="Acetyl-CoA synthetase-like"/>
    <property type="match status" value="2"/>
</dbReference>
<protein>
    <recommendedName>
        <fullName evidence="9">Carrier domain-containing protein</fullName>
    </recommendedName>
</protein>
<dbReference type="Gene3D" id="2.30.38.10">
    <property type="entry name" value="Luciferase, Domain 3"/>
    <property type="match status" value="2"/>
</dbReference>
<evidence type="ECO:0000259" key="9">
    <source>
        <dbReference type="PROSITE" id="PS50075"/>
    </source>
</evidence>
<dbReference type="GO" id="GO:0043041">
    <property type="term" value="P:amino acid activation for nonribosomal peptide biosynthetic process"/>
    <property type="evidence" value="ECO:0007669"/>
    <property type="project" value="TreeGrafter"/>
</dbReference>
<evidence type="ECO:0000256" key="4">
    <source>
        <dbReference type="ARBA" id="ARBA00022553"/>
    </source>
</evidence>
<reference evidence="10 11" key="1">
    <citation type="submission" date="2017-09" db="EMBL/GenBank/DDBJ databases">
        <title>Large-scale bioinformatics analysis of Bacillus genomes uncovers conserved roles of natural products in bacterial physiology.</title>
        <authorList>
            <consortium name="Agbiome Team Llc"/>
            <person name="Bleich R.M."/>
            <person name="Grubbs K.J."/>
            <person name="Santa Maria K.C."/>
            <person name="Allen S.E."/>
            <person name="Farag S."/>
            <person name="Shank E.A."/>
            <person name="Bowers A."/>
        </authorList>
    </citation>
    <scope>NUCLEOTIDE SEQUENCE [LARGE SCALE GENOMIC DNA]</scope>
    <source>
        <strain evidence="10 11">AFS010695</strain>
    </source>
</reference>
<comment type="similarity">
    <text evidence="2">Belongs to the ATP-dependent AMP-binding enzyme family.</text>
</comment>
<dbReference type="NCBIfam" id="TIGR01720">
    <property type="entry name" value="NRPS-para261"/>
    <property type="match status" value="2"/>
</dbReference>
<evidence type="ECO:0000313" key="11">
    <source>
        <dbReference type="Proteomes" id="UP000220635"/>
    </source>
</evidence>
<gene>
    <name evidence="10" type="ORF">CN425_24950</name>
</gene>
<dbReference type="InterPro" id="IPR036736">
    <property type="entry name" value="ACP-like_sf"/>
</dbReference>
<dbReference type="Pfam" id="PF00668">
    <property type="entry name" value="Condensation"/>
    <property type="match status" value="5"/>
</dbReference>